<name>E6UK70_RUMA7</name>
<dbReference type="AlphaFoldDB" id="E6UK70"/>
<geneLocation type="plasmid" evidence="1 2">
    <name>pRUMAL01</name>
</geneLocation>
<organism evidence="1 2">
    <name type="scientific">Ruminococcus albus (strain ATCC 27210 / DSM 20455 / JCM 14654 / NCDO 2250 / 7)</name>
    <dbReference type="NCBI Taxonomy" id="697329"/>
    <lineage>
        <taxon>Bacteria</taxon>
        <taxon>Bacillati</taxon>
        <taxon>Bacillota</taxon>
        <taxon>Clostridia</taxon>
        <taxon>Eubacteriales</taxon>
        <taxon>Oscillospiraceae</taxon>
        <taxon>Ruminococcus</taxon>
    </lineage>
</organism>
<protein>
    <submittedName>
        <fullName evidence="1">Uncharacterized protein</fullName>
    </submittedName>
</protein>
<dbReference type="HOGENOM" id="CLU_3172808_0_0_9"/>
<dbReference type="KEGG" id="ral:Rumal_3627"/>
<dbReference type="EMBL" id="CP002404">
    <property type="protein sequence ID" value="ADU24066.1"/>
    <property type="molecule type" value="Genomic_DNA"/>
</dbReference>
<proteinExistence type="predicted"/>
<accession>E6UK70</accession>
<gene>
    <name evidence="1" type="ordered locus">Rumal_3627</name>
</gene>
<evidence type="ECO:0000313" key="1">
    <source>
        <dbReference type="EMBL" id="ADU24066.1"/>
    </source>
</evidence>
<reference evidence="2" key="1">
    <citation type="journal article" date="2011" name="J. Bacteriol.">
        <title>Complete genome of the cellulolytic ruminal bacterium Ruminococcus albus 7.</title>
        <authorList>
            <person name="Suen G."/>
            <person name="Stevenson D.M."/>
            <person name="Bruce D.C."/>
            <person name="Chertkov O."/>
            <person name="Copeland A."/>
            <person name="Cheng J.F."/>
            <person name="Detter C."/>
            <person name="Detter J.C."/>
            <person name="Goodwin L.A."/>
            <person name="Han C.S."/>
            <person name="Hauser L.J."/>
            <person name="Ivanova N.N."/>
            <person name="Kyrpides N.C."/>
            <person name="Land M.L."/>
            <person name="Lapidus A."/>
            <person name="Lucas S."/>
            <person name="Ovchinnikova G."/>
            <person name="Pitluck S."/>
            <person name="Tapia R."/>
            <person name="Woyke T."/>
            <person name="Boyum J."/>
            <person name="Mead D."/>
            <person name="Weimer P.J."/>
        </authorList>
    </citation>
    <scope>NUCLEOTIDE SEQUENCE [LARGE SCALE GENOMIC DNA]</scope>
    <source>
        <strain evidence="2">ATCC 27210 / DSM 20455 / JCM 14654 / NCDO 2250 / 7</strain>
        <plasmid evidence="2">pRUMAL01</plasmid>
    </source>
</reference>
<keyword evidence="1" id="KW-0614">Plasmid</keyword>
<dbReference type="Proteomes" id="UP000006919">
    <property type="component" value="Plasmid pRUMAL01"/>
</dbReference>
<evidence type="ECO:0000313" key="2">
    <source>
        <dbReference type="Proteomes" id="UP000006919"/>
    </source>
</evidence>
<sequence length="47" mass="5650">MYKIKLIFTNGFAEYYGKFDDYNEACNNAYNLFAENLYRGVYDFKVI</sequence>